<gene>
    <name evidence="1" type="ORF">EWB00_005023</name>
</gene>
<dbReference type="Proteomes" id="UP000311919">
    <property type="component" value="Unassembled WGS sequence"/>
</dbReference>
<name>A0A4Z2D337_SCHJA</name>
<evidence type="ECO:0000313" key="2">
    <source>
        <dbReference type="Proteomes" id="UP000311919"/>
    </source>
</evidence>
<keyword evidence="2" id="KW-1185">Reference proteome</keyword>
<comment type="caution">
    <text evidence="1">The sequence shown here is derived from an EMBL/GenBank/DDBJ whole genome shotgun (WGS) entry which is preliminary data.</text>
</comment>
<dbReference type="AlphaFoldDB" id="A0A4Z2D337"/>
<dbReference type="EMBL" id="SKCS01000333">
    <property type="protein sequence ID" value="TNN10897.1"/>
    <property type="molecule type" value="Genomic_DNA"/>
</dbReference>
<reference evidence="1 2" key="1">
    <citation type="submission" date="2019-03" db="EMBL/GenBank/DDBJ databases">
        <title>An improved genome assembly of the fluke Schistosoma japonicum.</title>
        <authorList>
            <person name="Hu W."/>
            <person name="Luo F."/>
            <person name="Yin M."/>
            <person name="Mo X."/>
            <person name="Sun C."/>
            <person name="Wu Q."/>
            <person name="Zhu B."/>
            <person name="Xiang M."/>
            <person name="Wang J."/>
            <person name="Wang Y."/>
            <person name="Zhang T."/>
            <person name="Xu B."/>
            <person name="Zheng H."/>
            <person name="Feng Z."/>
        </authorList>
    </citation>
    <scope>NUCLEOTIDE SEQUENCE [LARGE SCALE GENOMIC DNA]</scope>
    <source>
        <strain evidence="1">HuSjv2</strain>
        <tissue evidence="1">Worms</tissue>
    </source>
</reference>
<sequence>MDVHFIALGKTDFYSVSSRLPLLVAKVLRKEFMSLLSQPMSLQTLISSENVTASTLGAFGKSLTKMKNKTNPGIVLL</sequence>
<organism evidence="1 2">
    <name type="scientific">Schistosoma japonicum</name>
    <name type="common">Blood fluke</name>
    <dbReference type="NCBI Taxonomy" id="6182"/>
    <lineage>
        <taxon>Eukaryota</taxon>
        <taxon>Metazoa</taxon>
        <taxon>Spiralia</taxon>
        <taxon>Lophotrochozoa</taxon>
        <taxon>Platyhelminthes</taxon>
        <taxon>Trematoda</taxon>
        <taxon>Digenea</taxon>
        <taxon>Strigeidida</taxon>
        <taxon>Schistosomatoidea</taxon>
        <taxon>Schistosomatidae</taxon>
        <taxon>Schistosoma</taxon>
    </lineage>
</organism>
<evidence type="ECO:0000313" key="1">
    <source>
        <dbReference type="EMBL" id="TNN10897.1"/>
    </source>
</evidence>
<proteinExistence type="predicted"/>
<protein>
    <submittedName>
        <fullName evidence="1">Uncharacterized protein</fullName>
    </submittedName>
</protein>
<accession>A0A4Z2D337</accession>